<evidence type="ECO:0000313" key="2">
    <source>
        <dbReference type="EMBL" id="MEO3711157.1"/>
    </source>
</evidence>
<evidence type="ECO:0000256" key="1">
    <source>
        <dbReference type="SAM" id="MobiDB-lite"/>
    </source>
</evidence>
<dbReference type="Proteomes" id="UP001462640">
    <property type="component" value="Unassembled WGS sequence"/>
</dbReference>
<feature type="region of interest" description="Disordered" evidence="1">
    <location>
        <begin position="97"/>
        <end position="119"/>
    </location>
</feature>
<gene>
    <name evidence="2" type="ORF">ABDJ40_00085</name>
</gene>
<proteinExistence type="predicted"/>
<feature type="region of interest" description="Disordered" evidence="1">
    <location>
        <begin position="36"/>
        <end position="57"/>
    </location>
</feature>
<keyword evidence="3" id="KW-1185">Reference proteome</keyword>
<reference evidence="2 3" key="1">
    <citation type="submission" date="2024-05" db="EMBL/GenBank/DDBJ databases">
        <title>Roseateles sp. 2.12 16S ribosomal RNA gene Genome sequencing and assembly.</title>
        <authorList>
            <person name="Woo H."/>
        </authorList>
    </citation>
    <scope>NUCLEOTIDE SEQUENCE [LARGE SCALE GENOMIC DNA]</scope>
    <source>
        <strain evidence="2 3">2.12</strain>
    </source>
</reference>
<organism evidence="2 3">
    <name type="scientific">Roseateles flavus</name>
    <dbReference type="NCBI Taxonomy" id="3149041"/>
    <lineage>
        <taxon>Bacteria</taxon>
        <taxon>Pseudomonadati</taxon>
        <taxon>Pseudomonadota</taxon>
        <taxon>Betaproteobacteria</taxon>
        <taxon>Burkholderiales</taxon>
        <taxon>Sphaerotilaceae</taxon>
        <taxon>Roseateles</taxon>
    </lineage>
</organism>
<name>A0ABV0G7Y5_9BURK</name>
<dbReference type="EMBL" id="JBDPZC010000001">
    <property type="protein sequence ID" value="MEO3711157.1"/>
    <property type="molecule type" value="Genomic_DNA"/>
</dbReference>
<sequence length="434" mass="47839">MRVRLWIAAGALLGLALAGWWQLGGREASALPRVAGPAASWPAPLTSPAEPGSAPMTPKAARVSVAQAASAASANGTASLSPRALRMRADWCGYGAAESEKDEQQHPESSREQLEQTDGMRVLRAAQREARARWVRQLRKRGDLRSVALADFLDEAFFALPREDAGSRARLQDLARRSTDPLLTALALRRPCAPDECTNIEATQWSRLEPDNILAWVAQLDTLAMSRQRQAELIAQIAAQATHGESHDGEIVTMLLTLPVEHEPGLAYHAEAMLLHEFNAAGGPDLLSLALACRDADALPATRQHCLHIADRLWQQEDAYKRWLAVAIGQILDRGNEQWISRHLLHAAVSRAHREHEAQELEALGSIPAKALCPSLPRLRNWEFRRLSTSEWQQGLDLMKASGLEPRAWLTRWHDAHPTEPRPQYLGPAPAASR</sequence>
<evidence type="ECO:0000313" key="3">
    <source>
        <dbReference type="Proteomes" id="UP001462640"/>
    </source>
</evidence>
<feature type="compositionally biased region" description="Basic and acidic residues" evidence="1">
    <location>
        <begin position="98"/>
        <end position="114"/>
    </location>
</feature>
<comment type="caution">
    <text evidence="2">The sequence shown here is derived from an EMBL/GenBank/DDBJ whole genome shotgun (WGS) entry which is preliminary data.</text>
</comment>
<accession>A0ABV0G7Y5</accession>
<protein>
    <submittedName>
        <fullName evidence="2">Uncharacterized protein</fullName>
    </submittedName>
</protein>
<dbReference type="RefSeq" id="WP_347604420.1">
    <property type="nucleotide sequence ID" value="NZ_JBDPZC010000001.1"/>
</dbReference>